<dbReference type="InterPro" id="IPR050942">
    <property type="entry name" value="F-box_BR-signaling"/>
</dbReference>
<dbReference type="SMART" id="SM00256">
    <property type="entry name" value="FBOX"/>
    <property type="match status" value="1"/>
</dbReference>
<gene>
    <name evidence="4" type="primary">LOC104732761</name>
</gene>
<feature type="domain" description="F-box" evidence="2">
    <location>
        <begin position="27"/>
        <end position="67"/>
    </location>
</feature>
<reference evidence="4" key="2">
    <citation type="submission" date="2025-08" db="UniProtKB">
        <authorList>
            <consortium name="RefSeq"/>
        </authorList>
    </citation>
    <scope>IDENTIFICATION</scope>
    <source>
        <tissue evidence="4">Leaf</tissue>
    </source>
</reference>
<reference evidence="3" key="1">
    <citation type="journal article" date="2014" name="Nat. Commun.">
        <title>The emerging biofuel crop Camelina sativa retains a highly undifferentiated hexaploid genome structure.</title>
        <authorList>
            <person name="Kagale S."/>
            <person name="Koh C."/>
            <person name="Nixon J."/>
            <person name="Bollina V."/>
            <person name="Clarke W.E."/>
            <person name="Tuteja R."/>
            <person name="Spillane C."/>
            <person name="Robinson S.J."/>
            <person name="Links M.G."/>
            <person name="Clarke C."/>
            <person name="Higgins E.E."/>
            <person name="Huebert T."/>
            <person name="Sharpe A.G."/>
            <person name="Parkin I.A."/>
        </authorList>
    </citation>
    <scope>NUCLEOTIDE SEQUENCE [LARGE SCALE GENOMIC DNA]</scope>
    <source>
        <strain evidence="3">cv. DH55</strain>
    </source>
</reference>
<dbReference type="Gene3D" id="1.20.1280.50">
    <property type="match status" value="1"/>
</dbReference>
<accession>A0ABM0V4I7</accession>
<evidence type="ECO:0000313" key="3">
    <source>
        <dbReference type="Proteomes" id="UP000694864"/>
    </source>
</evidence>
<dbReference type="InterPro" id="IPR036047">
    <property type="entry name" value="F-box-like_dom_sf"/>
</dbReference>
<dbReference type="Proteomes" id="UP000694864">
    <property type="component" value="Chromosome 12"/>
</dbReference>
<protein>
    <submittedName>
        <fullName evidence="4">Probable F-box protein At4g22165</fullName>
    </submittedName>
</protein>
<dbReference type="Pfam" id="PF03478">
    <property type="entry name" value="Beta-prop_KIB1-4"/>
    <property type="match status" value="1"/>
</dbReference>
<dbReference type="GeneID" id="104732761"/>
<evidence type="ECO:0000259" key="2">
    <source>
        <dbReference type="SMART" id="SM00256"/>
    </source>
</evidence>
<dbReference type="RefSeq" id="XP_010450642.1">
    <property type="nucleotide sequence ID" value="XM_010452340.2"/>
</dbReference>
<organism evidence="3 4">
    <name type="scientific">Camelina sativa</name>
    <name type="common">False flax</name>
    <name type="synonym">Myagrum sativum</name>
    <dbReference type="NCBI Taxonomy" id="90675"/>
    <lineage>
        <taxon>Eukaryota</taxon>
        <taxon>Viridiplantae</taxon>
        <taxon>Streptophyta</taxon>
        <taxon>Embryophyta</taxon>
        <taxon>Tracheophyta</taxon>
        <taxon>Spermatophyta</taxon>
        <taxon>Magnoliopsida</taxon>
        <taxon>eudicotyledons</taxon>
        <taxon>Gunneridae</taxon>
        <taxon>Pentapetalae</taxon>
        <taxon>rosids</taxon>
        <taxon>malvids</taxon>
        <taxon>Brassicales</taxon>
        <taxon>Brassicaceae</taxon>
        <taxon>Camelineae</taxon>
        <taxon>Camelina</taxon>
    </lineage>
</organism>
<dbReference type="InterPro" id="IPR005174">
    <property type="entry name" value="KIB1-4_b-propeller"/>
</dbReference>
<dbReference type="InterPro" id="IPR001810">
    <property type="entry name" value="F-box_dom"/>
</dbReference>
<name>A0ABM0V4I7_CAMSA</name>
<evidence type="ECO:0000256" key="1">
    <source>
        <dbReference type="SAM" id="MobiDB-lite"/>
    </source>
</evidence>
<proteinExistence type="predicted"/>
<dbReference type="PANTHER" id="PTHR44259">
    <property type="entry name" value="OS07G0183000 PROTEIN-RELATED"/>
    <property type="match status" value="1"/>
</dbReference>
<dbReference type="Pfam" id="PF00646">
    <property type="entry name" value="F-box"/>
    <property type="match status" value="1"/>
</dbReference>
<dbReference type="SUPFAM" id="SSF81383">
    <property type="entry name" value="F-box domain"/>
    <property type="match status" value="1"/>
</dbReference>
<dbReference type="PANTHER" id="PTHR44259:SF26">
    <property type="entry name" value="F-BOX FAMILY PROTEIN-LIKE PROTEIN"/>
    <property type="match status" value="1"/>
</dbReference>
<feature type="compositionally biased region" description="Polar residues" evidence="1">
    <location>
        <begin position="1"/>
        <end position="13"/>
    </location>
</feature>
<keyword evidence="3" id="KW-1185">Reference proteome</keyword>
<evidence type="ECO:0000313" key="4">
    <source>
        <dbReference type="RefSeq" id="XP_010450642.1"/>
    </source>
</evidence>
<sequence>MEMKQQQQHNPKSSYKLRRRGDSWSELPSDLLNSVVERLGFADSRRVGSVCSSWHSAAKRCVAKKQIPWLILLPDEDEEIETHWCKLFNPEENGKLYRMRADVFEFAKSYCLATCGNWLLMVDHGSVLYMLNLFTHERIVLPPVESQLGTTKLERNSEGWFCISNGNYQPQHCPSKLRGINTIMRSPVFWIDEQTKEYVVVWGLGEWCLVYSKKGDTFWSQIQTPRGYSTDFSRARSEMVYKDDKLCYLLLNRRTGGCIKIFDFSTEIPQETFHCGLAADPSPINRLTSPRDPWRIWRIRRTKLVVTVTGDVLKVEQWVKTEQRVQHWSFRVYKAGFLNKYDEKVDSLGDEAMLFDLGITVLANDDFVGFKRNSIFFNDICHEKNTTQICVFNLETQEMEEPLHMFVCSSEQQLARARWFLPSSFKQT</sequence>
<feature type="region of interest" description="Disordered" evidence="1">
    <location>
        <begin position="1"/>
        <end position="20"/>
    </location>
</feature>